<name>A0A0B7N6J5_9FUNG</name>
<dbReference type="Proteomes" id="UP000054107">
    <property type="component" value="Unassembled WGS sequence"/>
</dbReference>
<sequence>MLTFLNKPEEVKPDSIQPKTVAAWVQLKAGISKNSKAYSIRAASSTKAVQSGISIFNVVKNPANNWSQGSDTLESYYYKPVEEISRKNFLRPSQSLTVSMFSLEEQLHMMQQQIVALQDQLRGATTHTPMQSADDTATLALHSMGTRPHYDWSPSEGLAELMNLDAPLINTSELLSDSERKTIIEAYQPMAHLEYKPPATIPNAGRAMNKATYRPLDILCHELLVTSEVHTILTWNDIITCFRDVRKPLIHLGASMTQARNNIAFRVINPSFSIKSSIEVNYTLPLDEFQNALFQ</sequence>
<dbReference type="OrthoDB" id="2286148at2759"/>
<protein>
    <submittedName>
        <fullName evidence="1">Uncharacterized protein</fullName>
    </submittedName>
</protein>
<keyword evidence="2" id="KW-1185">Reference proteome</keyword>
<dbReference type="AlphaFoldDB" id="A0A0B7N6J5"/>
<gene>
    <name evidence="1" type="primary">PARPA_08081.1 scaffold 31632</name>
</gene>
<proteinExistence type="predicted"/>
<organism evidence="1 2">
    <name type="scientific">Parasitella parasitica</name>
    <dbReference type="NCBI Taxonomy" id="35722"/>
    <lineage>
        <taxon>Eukaryota</taxon>
        <taxon>Fungi</taxon>
        <taxon>Fungi incertae sedis</taxon>
        <taxon>Mucoromycota</taxon>
        <taxon>Mucoromycotina</taxon>
        <taxon>Mucoromycetes</taxon>
        <taxon>Mucorales</taxon>
        <taxon>Mucorineae</taxon>
        <taxon>Mucoraceae</taxon>
        <taxon>Parasitella</taxon>
    </lineage>
</organism>
<reference evidence="1 2" key="1">
    <citation type="submission" date="2014-09" db="EMBL/GenBank/DDBJ databases">
        <authorList>
            <person name="Ellenberger Sabrina"/>
        </authorList>
    </citation>
    <scope>NUCLEOTIDE SEQUENCE [LARGE SCALE GENOMIC DNA]</scope>
    <source>
        <strain evidence="1 2">CBS 412.66</strain>
    </source>
</reference>
<accession>A0A0B7N6J5</accession>
<evidence type="ECO:0000313" key="2">
    <source>
        <dbReference type="Proteomes" id="UP000054107"/>
    </source>
</evidence>
<dbReference type="EMBL" id="LN730723">
    <property type="protein sequence ID" value="CEP13938.1"/>
    <property type="molecule type" value="Genomic_DNA"/>
</dbReference>
<evidence type="ECO:0000313" key="1">
    <source>
        <dbReference type="EMBL" id="CEP13938.1"/>
    </source>
</evidence>